<keyword evidence="2" id="KW-0186">Copper</keyword>
<evidence type="ECO:0000259" key="3">
    <source>
        <dbReference type="PROSITE" id="PS00497"/>
    </source>
</evidence>
<dbReference type="Gene3D" id="1.10.1280.10">
    <property type="entry name" value="Di-copper center containing domain from catechol oxidase"/>
    <property type="match status" value="1"/>
</dbReference>
<proteinExistence type="predicted"/>
<evidence type="ECO:0000313" key="6">
    <source>
        <dbReference type="Proteomes" id="UP000265663"/>
    </source>
</evidence>
<dbReference type="SUPFAM" id="SSF48056">
    <property type="entry name" value="Di-copper centre-containing domain"/>
    <property type="match status" value="1"/>
</dbReference>
<keyword evidence="5" id="KW-0560">Oxidoreductase</keyword>
<dbReference type="GO" id="GO:0046872">
    <property type="term" value="F:metal ion binding"/>
    <property type="evidence" value="ECO:0007669"/>
    <property type="project" value="UniProtKB-KW"/>
</dbReference>
<dbReference type="GO" id="GO:0004497">
    <property type="term" value="F:monooxygenase activity"/>
    <property type="evidence" value="ECO:0007669"/>
    <property type="project" value="UniProtKB-KW"/>
</dbReference>
<dbReference type="InterPro" id="IPR002227">
    <property type="entry name" value="Tyrosinase_Cu-bd"/>
</dbReference>
<dbReference type="OrthoDB" id="6132182at2759"/>
<dbReference type="InterPro" id="IPR050316">
    <property type="entry name" value="Tyrosinase/Hemocyanin"/>
</dbReference>
<name>A0A3M7M695_9PLEO</name>
<gene>
    <name evidence="5" type="ORF">GMOD_00008927</name>
</gene>
<dbReference type="PROSITE" id="PS00498">
    <property type="entry name" value="TYROSINASE_2"/>
    <property type="match status" value="1"/>
</dbReference>
<dbReference type="PRINTS" id="PR00092">
    <property type="entry name" value="TYROSINASE"/>
</dbReference>
<dbReference type="PANTHER" id="PTHR11474:SF126">
    <property type="entry name" value="TYROSINASE-LIKE PROTEIN TYR-1-RELATED"/>
    <property type="match status" value="1"/>
</dbReference>
<dbReference type="InterPro" id="IPR008922">
    <property type="entry name" value="Di-copper_centre_dom_sf"/>
</dbReference>
<keyword evidence="1" id="KW-0479">Metal-binding</keyword>
<accession>A0A3M7M695</accession>
<reference evidence="5 6" key="1">
    <citation type="journal article" date="2014" name="PLoS ONE">
        <title>De novo Genome Assembly of the Fungal Plant Pathogen Pyrenophora semeniperda.</title>
        <authorList>
            <person name="Soliai M.M."/>
            <person name="Meyer S.E."/>
            <person name="Udall J.A."/>
            <person name="Elzinga D.E."/>
            <person name="Hermansen R.A."/>
            <person name="Bodily P.M."/>
            <person name="Hart A.A."/>
            <person name="Coleman C.E."/>
        </authorList>
    </citation>
    <scope>NUCLEOTIDE SEQUENCE [LARGE SCALE GENOMIC DNA]</scope>
    <source>
        <strain evidence="5 6">CCB06</strain>
        <tissue evidence="5">Mycelium</tissue>
    </source>
</reference>
<dbReference type="PANTHER" id="PTHR11474">
    <property type="entry name" value="TYROSINASE FAMILY MEMBER"/>
    <property type="match status" value="1"/>
</dbReference>
<evidence type="ECO:0000256" key="2">
    <source>
        <dbReference type="ARBA" id="ARBA00023008"/>
    </source>
</evidence>
<evidence type="ECO:0000259" key="4">
    <source>
        <dbReference type="PROSITE" id="PS00498"/>
    </source>
</evidence>
<protein>
    <submittedName>
        <fullName evidence="5">Monophenol monooxygenase (Tyrosinase)</fullName>
    </submittedName>
</protein>
<dbReference type="PROSITE" id="PS00497">
    <property type="entry name" value="TYROSINASE_1"/>
    <property type="match status" value="1"/>
</dbReference>
<dbReference type="AlphaFoldDB" id="A0A3M7M695"/>
<dbReference type="Proteomes" id="UP000265663">
    <property type="component" value="Unassembled WGS sequence"/>
</dbReference>
<dbReference type="EMBL" id="KE747823">
    <property type="protein sequence ID" value="RMZ69978.1"/>
    <property type="molecule type" value="Genomic_DNA"/>
</dbReference>
<evidence type="ECO:0000256" key="1">
    <source>
        <dbReference type="ARBA" id="ARBA00022723"/>
    </source>
</evidence>
<feature type="domain" description="Tyrosinase copper-binding" evidence="4">
    <location>
        <begin position="225"/>
        <end position="236"/>
    </location>
</feature>
<keyword evidence="5" id="KW-0503">Monooxygenase</keyword>
<organism evidence="5 6">
    <name type="scientific">Pyrenophora seminiperda CCB06</name>
    <dbReference type="NCBI Taxonomy" id="1302712"/>
    <lineage>
        <taxon>Eukaryota</taxon>
        <taxon>Fungi</taxon>
        <taxon>Dikarya</taxon>
        <taxon>Ascomycota</taxon>
        <taxon>Pezizomycotina</taxon>
        <taxon>Dothideomycetes</taxon>
        <taxon>Pleosporomycetidae</taxon>
        <taxon>Pleosporales</taxon>
        <taxon>Pleosporineae</taxon>
        <taxon>Pleosporaceae</taxon>
        <taxon>Pyrenophora</taxon>
    </lineage>
</organism>
<dbReference type="Pfam" id="PF00264">
    <property type="entry name" value="Tyrosinase"/>
    <property type="match status" value="1"/>
</dbReference>
<feature type="domain" description="Tyrosinase copper-binding" evidence="3">
    <location>
        <begin position="61"/>
        <end position="78"/>
    </location>
</feature>
<keyword evidence="6" id="KW-1185">Reference proteome</keyword>
<sequence>MSTENQKQYIGAVLCLKTKPSGMGLNTTRYDDFPYVHTKLDKTSECFLFIFSLYPDCLSIHTVAMFLPWHRLFVKVYEDALADCGYTGPMAYWDWTLDTNDVTKAPVWDPTTGFGGNGDPAIDPMKEGSSKKCLVDGPFKDIQPAYKMTGYAPHCLARNWNSGVAFPGNMFSDSYTKEVVEKINALDDYPDFRYQLEGVPHGAIHSAVGGDMSPATSPNAAELIDPIFFLHHAQVDRLWTLWQQEKPYIRNMEFSGPKTRANDTPEATLQDVMPYLGLIPDIKVEEVMSTQTSRLCYTY</sequence>
<evidence type="ECO:0000313" key="5">
    <source>
        <dbReference type="EMBL" id="RMZ69978.1"/>
    </source>
</evidence>